<dbReference type="PROSITE" id="PS50901">
    <property type="entry name" value="FTSK"/>
    <property type="match status" value="1"/>
</dbReference>
<dbReference type="GO" id="GO:0005524">
    <property type="term" value="F:ATP binding"/>
    <property type="evidence" value="ECO:0007669"/>
    <property type="project" value="UniProtKB-UniRule"/>
</dbReference>
<name>A0A1G9JK50_9ACTN</name>
<dbReference type="Pfam" id="PF01580">
    <property type="entry name" value="FtsK_SpoIIIE"/>
    <property type="match status" value="1"/>
</dbReference>
<dbReference type="OrthoDB" id="3315716at2"/>
<dbReference type="GO" id="GO:0003677">
    <property type="term" value="F:DNA binding"/>
    <property type="evidence" value="ECO:0007669"/>
    <property type="project" value="InterPro"/>
</dbReference>
<sequence>MSTTETEHGEREAQLVDLAAFQDPETLLRLGELSRTAVQRTENGVADVFTGTVRLDKVDEEEAEAGTFEQLDEEELDEDERASLGLRPIIPETFLDAGVWRQRRAVWLNSAAFHATRSPVYLWRFIRTSAIGARVGARDAWSYLFATEYGELADKVRRAKAGAEHIADLRADRRKEAKARRREPVTVYALTGCTSYAAAVIALGETWGLILTAPALIPLFGLLYVLGHRELARRAPDGTFAFLDSTAAADHDGPVTDERITNALRDIKLLTAEQTIKPVGLATRDDLGNTTVAFKTPAGLVCKAIKNKAEAFAGALGLSLERIDLTQGETPNDVILWVAATVPFSEDAPVSPLVDADRWSIWDGVPFGSNRKGLRKTLQLLWSSMLFGGAQGYGKTSAMRVPAAAGALDPQCRMLLADFKGGADWEELENIAHRVIIGADPASVDEFIELVDELIEEMDTRFAKIRRMPKAERPDMRLTPAMAEAHGMPVLMFLIDEIQEAFGVVLARKDGLKEFAALVEKLARLIRRGRACGLIIVAAAQRPSAKSVPTDFRDVILKRYSVHTVDDTSSDMILGDGQAKRGHTAAGLGRIGVGILAEEAGSEKLQVDLITPQEFEVICARGRALRIEAGTLTGYAASGLLTVSGILAQMRAAFDEAGVEELGSTDIARLLHQQDPAADWGQRDGESDKQWSSRVGARLGREIEEALDGSGRSLDRVKVRTLAGTEGRGFRRTDLTLVLGA</sequence>
<dbReference type="Gene3D" id="3.40.50.300">
    <property type="entry name" value="P-loop containing nucleotide triphosphate hydrolases"/>
    <property type="match status" value="1"/>
</dbReference>
<keyword evidence="2 3" id="KW-0067">ATP-binding</keyword>
<evidence type="ECO:0000256" key="2">
    <source>
        <dbReference type="ARBA" id="ARBA00022840"/>
    </source>
</evidence>
<feature type="domain" description="FtsK" evidence="4">
    <location>
        <begin position="364"/>
        <end position="571"/>
    </location>
</feature>
<dbReference type="AlphaFoldDB" id="A0A1G9JK50"/>
<keyword evidence="1 3" id="KW-0547">Nucleotide-binding</keyword>
<evidence type="ECO:0000313" key="5">
    <source>
        <dbReference type="EMBL" id="SDL37868.1"/>
    </source>
</evidence>
<accession>A0A1G9JK50</accession>
<protein>
    <submittedName>
        <fullName evidence="5">FtsK/SpoIIIE family protein</fullName>
    </submittedName>
</protein>
<evidence type="ECO:0000256" key="3">
    <source>
        <dbReference type="PROSITE-ProRule" id="PRU00289"/>
    </source>
</evidence>
<dbReference type="RefSeq" id="WP_093618149.1">
    <property type="nucleotide sequence ID" value="NZ_FNFF01000032.1"/>
</dbReference>
<dbReference type="SUPFAM" id="SSF52540">
    <property type="entry name" value="P-loop containing nucleoside triphosphate hydrolases"/>
    <property type="match status" value="1"/>
</dbReference>
<dbReference type="InterPro" id="IPR027417">
    <property type="entry name" value="P-loop_NTPase"/>
</dbReference>
<feature type="binding site" evidence="3">
    <location>
        <begin position="389"/>
        <end position="396"/>
    </location>
    <ligand>
        <name>ATP</name>
        <dbReference type="ChEBI" id="CHEBI:30616"/>
    </ligand>
</feature>
<proteinExistence type="predicted"/>
<evidence type="ECO:0000313" key="6">
    <source>
        <dbReference type="Proteomes" id="UP000199155"/>
    </source>
</evidence>
<dbReference type="InterPro" id="IPR002543">
    <property type="entry name" value="FtsK_dom"/>
</dbReference>
<dbReference type="STRING" id="417292.SAMN05421806_1329"/>
<dbReference type="EMBL" id="FNFF01000032">
    <property type="protein sequence ID" value="SDL37868.1"/>
    <property type="molecule type" value="Genomic_DNA"/>
</dbReference>
<evidence type="ECO:0000256" key="1">
    <source>
        <dbReference type="ARBA" id="ARBA00022741"/>
    </source>
</evidence>
<organism evidence="5 6">
    <name type="scientific">Streptomyces indicus</name>
    <dbReference type="NCBI Taxonomy" id="417292"/>
    <lineage>
        <taxon>Bacteria</taxon>
        <taxon>Bacillati</taxon>
        <taxon>Actinomycetota</taxon>
        <taxon>Actinomycetes</taxon>
        <taxon>Kitasatosporales</taxon>
        <taxon>Streptomycetaceae</taxon>
        <taxon>Streptomyces</taxon>
    </lineage>
</organism>
<dbReference type="PANTHER" id="PTHR22683">
    <property type="entry name" value="SPORULATION PROTEIN RELATED"/>
    <property type="match status" value="1"/>
</dbReference>
<keyword evidence="6" id="KW-1185">Reference proteome</keyword>
<gene>
    <name evidence="5" type="ORF">SAMN05421806_1329</name>
</gene>
<evidence type="ECO:0000259" key="4">
    <source>
        <dbReference type="PROSITE" id="PS50901"/>
    </source>
</evidence>
<dbReference type="InterPro" id="IPR050206">
    <property type="entry name" value="FtsK/SpoIIIE/SftA"/>
</dbReference>
<reference evidence="5 6" key="1">
    <citation type="submission" date="2016-10" db="EMBL/GenBank/DDBJ databases">
        <authorList>
            <person name="de Groot N.N."/>
        </authorList>
    </citation>
    <scope>NUCLEOTIDE SEQUENCE [LARGE SCALE GENOMIC DNA]</scope>
    <source>
        <strain evidence="5 6">CGMCC 4.5727</strain>
    </source>
</reference>
<dbReference type="PANTHER" id="PTHR22683:SF41">
    <property type="entry name" value="DNA TRANSLOCASE FTSK"/>
    <property type="match status" value="1"/>
</dbReference>
<dbReference type="Proteomes" id="UP000199155">
    <property type="component" value="Unassembled WGS sequence"/>
</dbReference>